<keyword evidence="1" id="KW-0732">Signal</keyword>
<dbReference type="Proteomes" id="UP000441208">
    <property type="component" value="Unassembled WGS sequence"/>
</dbReference>
<name>A0A6A3T7H6_9STRA</name>
<protein>
    <submittedName>
        <fullName evidence="2">Uncharacterized protein</fullName>
    </submittedName>
</protein>
<sequence length="321" mass="36091">MKLFCAIVGVAGSAFSATFTCDAKDLELYLGKKDKGRGPWLTQLDVLQGVSDPGGYKHLAFTDAELQDVGLKSGELGEVGRRERADGKDLQQQGVLQHVDEAVRQNMIDQAKKELELYRRRGEVIRNKCPEYCEEILKKIDDLFKSPHPLPFICVEGSSGMGKSQLAFALKGERPWFYWLASQVGVGSQNLYNNFSSISSQFYKFVTKDMAPAGVMVRLEADALNSISTLYFKESLWTYGFIRALLTYCREHYEAGMIHFEEKTTLHVSKCNVDAVYEACRELTREEKLLPFFILDEMTSNANIAAGGKNVAAFQRNVFRA</sequence>
<reference evidence="2 3" key="1">
    <citation type="submission" date="2018-08" db="EMBL/GenBank/DDBJ databases">
        <title>Genomic investigation of the strawberry pathogen Phytophthora fragariae indicates pathogenicity is determined by transcriptional variation in three key races.</title>
        <authorList>
            <person name="Adams T.M."/>
            <person name="Armitage A.D."/>
            <person name="Sobczyk M.K."/>
            <person name="Bates H.J."/>
            <person name="Dunwell J.M."/>
            <person name="Nellist C.F."/>
            <person name="Harrison R.J."/>
        </authorList>
    </citation>
    <scope>NUCLEOTIDE SEQUENCE [LARGE SCALE GENOMIC DNA]</scope>
    <source>
        <strain evidence="2 3">NOV-71</strain>
    </source>
</reference>
<evidence type="ECO:0000256" key="1">
    <source>
        <dbReference type="SAM" id="SignalP"/>
    </source>
</evidence>
<feature type="non-terminal residue" evidence="2">
    <location>
        <position position="321"/>
    </location>
</feature>
<accession>A0A6A3T7H6</accession>
<evidence type="ECO:0000313" key="3">
    <source>
        <dbReference type="Proteomes" id="UP000441208"/>
    </source>
</evidence>
<organism evidence="2 3">
    <name type="scientific">Phytophthora fragariae</name>
    <dbReference type="NCBI Taxonomy" id="53985"/>
    <lineage>
        <taxon>Eukaryota</taxon>
        <taxon>Sar</taxon>
        <taxon>Stramenopiles</taxon>
        <taxon>Oomycota</taxon>
        <taxon>Peronosporomycetes</taxon>
        <taxon>Peronosporales</taxon>
        <taxon>Peronosporaceae</taxon>
        <taxon>Phytophthora</taxon>
    </lineage>
</organism>
<proteinExistence type="predicted"/>
<dbReference type="EMBL" id="QXFZ01000135">
    <property type="protein sequence ID" value="KAE9131052.1"/>
    <property type="molecule type" value="Genomic_DNA"/>
</dbReference>
<feature type="signal peptide" evidence="1">
    <location>
        <begin position="1"/>
        <end position="16"/>
    </location>
</feature>
<comment type="caution">
    <text evidence="2">The sequence shown here is derived from an EMBL/GenBank/DDBJ whole genome shotgun (WGS) entry which is preliminary data.</text>
</comment>
<feature type="chain" id="PRO_5025443265" evidence="1">
    <location>
        <begin position="17"/>
        <end position="321"/>
    </location>
</feature>
<gene>
    <name evidence="2" type="ORF">PF007_g4274</name>
</gene>
<evidence type="ECO:0000313" key="2">
    <source>
        <dbReference type="EMBL" id="KAE9131052.1"/>
    </source>
</evidence>
<dbReference type="AlphaFoldDB" id="A0A6A3T7H6"/>